<comment type="caution">
    <text evidence="2">The sequence shown here is derived from an EMBL/GenBank/DDBJ whole genome shotgun (WGS) entry which is preliminary data.</text>
</comment>
<sequence>MGFHLILLLWLLQTAASQEANEIGCEEICGNVTIPSPFGIEPGCHLNSWFRVTCIETVDGRKPFISSIGLELLGSYTDAAVMVNTSVTYHNCSDKVNKGNAAYNQDAEIR</sequence>
<evidence type="ECO:0000313" key="3">
    <source>
        <dbReference type="Proteomes" id="UP000187203"/>
    </source>
</evidence>
<keyword evidence="1" id="KW-0732">Signal</keyword>
<evidence type="ECO:0000313" key="2">
    <source>
        <dbReference type="EMBL" id="OMP05616.1"/>
    </source>
</evidence>
<dbReference type="PANTHER" id="PTHR33491">
    <property type="entry name" value="OSJNBA0016N04.9 PROTEIN"/>
    <property type="match status" value="1"/>
</dbReference>
<proteinExistence type="predicted"/>
<organism evidence="2 3">
    <name type="scientific">Corchorus olitorius</name>
    <dbReference type="NCBI Taxonomy" id="93759"/>
    <lineage>
        <taxon>Eukaryota</taxon>
        <taxon>Viridiplantae</taxon>
        <taxon>Streptophyta</taxon>
        <taxon>Embryophyta</taxon>
        <taxon>Tracheophyta</taxon>
        <taxon>Spermatophyta</taxon>
        <taxon>Magnoliopsida</taxon>
        <taxon>eudicotyledons</taxon>
        <taxon>Gunneridae</taxon>
        <taxon>Pentapetalae</taxon>
        <taxon>rosids</taxon>
        <taxon>malvids</taxon>
        <taxon>Malvales</taxon>
        <taxon>Malvaceae</taxon>
        <taxon>Grewioideae</taxon>
        <taxon>Apeibeae</taxon>
        <taxon>Corchorus</taxon>
    </lineage>
</organism>
<feature type="chain" id="PRO_5012345178" evidence="1">
    <location>
        <begin position="18"/>
        <end position="110"/>
    </location>
</feature>
<reference evidence="3" key="1">
    <citation type="submission" date="2013-09" db="EMBL/GenBank/DDBJ databases">
        <title>Corchorus olitorius genome sequencing.</title>
        <authorList>
            <person name="Alam M."/>
            <person name="Haque M.S."/>
            <person name="Islam M.S."/>
            <person name="Emdad E.M."/>
            <person name="Islam M.M."/>
            <person name="Ahmed B."/>
            <person name="Halim A."/>
            <person name="Hossen Q.M.M."/>
            <person name="Hossain M.Z."/>
            <person name="Ahmed R."/>
            <person name="Khan M.M."/>
            <person name="Islam R."/>
            <person name="Rashid M.M."/>
            <person name="Khan S.A."/>
            <person name="Rahman M.S."/>
            <person name="Alam M."/>
            <person name="Yahiya A.S."/>
            <person name="Khan M.S."/>
            <person name="Azam M.S."/>
            <person name="Haque T."/>
            <person name="Lashkar M.Z.H."/>
            <person name="Akhand A.I."/>
            <person name="Morshed G."/>
            <person name="Roy S."/>
            <person name="Uddin K.S."/>
            <person name="Rabeya T."/>
            <person name="Hossain A.S."/>
            <person name="Chowdhury A."/>
            <person name="Snigdha A.R."/>
            <person name="Mortoza M.S."/>
            <person name="Matin S.A."/>
            <person name="Hoque S.M.E."/>
            <person name="Islam M.K."/>
            <person name="Roy D.K."/>
            <person name="Haider R."/>
            <person name="Moosa M.M."/>
            <person name="Elias S.M."/>
            <person name="Hasan A.M."/>
            <person name="Jahan S."/>
            <person name="Shafiuddin M."/>
            <person name="Mahmood N."/>
            <person name="Shommy N.S."/>
        </authorList>
    </citation>
    <scope>NUCLEOTIDE SEQUENCE [LARGE SCALE GENOMIC DNA]</scope>
    <source>
        <strain evidence="3">cv. O-4</strain>
    </source>
</reference>
<dbReference type="Proteomes" id="UP000187203">
    <property type="component" value="Unassembled WGS sequence"/>
</dbReference>
<dbReference type="STRING" id="93759.A0A1R3KEV8"/>
<protein>
    <submittedName>
        <fullName evidence="2">Uncharacterized protein</fullName>
    </submittedName>
</protein>
<keyword evidence="3" id="KW-1185">Reference proteome</keyword>
<dbReference type="EMBL" id="AWUE01013929">
    <property type="protein sequence ID" value="OMP05616.1"/>
    <property type="molecule type" value="Genomic_DNA"/>
</dbReference>
<feature type="signal peptide" evidence="1">
    <location>
        <begin position="1"/>
        <end position="17"/>
    </location>
</feature>
<dbReference type="AlphaFoldDB" id="A0A1R3KEV8"/>
<name>A0A1R3KEV8_9ROSI</name>
<accession>A0A1R3KEV8</accession>
<dbReference type="OrthoDB" id="970809at2759"/>
<evidence type="ECO:0000256" key="1">
    <source>
        <dbReference type="SAM" id="SignalP"/>
    </source>
</evidence>
<gene>
    <name evidence="2" type="ORF">COLO4_08680</name>
</gene>